<comment type="similarity">
    <text evidence="2">Belongs to the UDP-glycosyltransferase family.</text>
</comment>
<accession>A0A7C9CWT5</accession>
<dbReference type="FunFam" id="3.40.50.2000:FF:000037">
    <property type="entry name" value="Glycosyltransferase"/>
    <property type="match status" value="1"/>
</dbReference>
<dbReference type="Pfam" id="PF00201">
    <property type="entry name" value="UDPGT"/>
    <property type="match status" value="1"/>
</dbReference>
<dbReference type="SUPFAM" id="SSF53756">
    <property type="entry name" value="UDP-Glycosyltransferase/glycogen phosphorylase"/>
    <property type="match status" value="1"/>
</dbReference>
<comment type="pathway">
    <text evidence="1">Secondary metabolite biosynthesis; terpenoid biosynthesis.</text>
</comment>
<dbReference type="InterPro" id="IPR050481">
    <property type="entry name" value="UDP-glycosyltransf_plant"/>
</dbReference>
<evidence type="ECO:0000256" key="3">
    <source>
        <dbReference type="ARBA" id="ARBA00022679"/>
    </source>
</evidence>
<keyword evidence="3" id="KW-0808">Transferase</keyword>
<reference evidence="4" key="2">
    <citation type="submission" date="2020-07" db="EMBL/GenBank/DDBJ databases">
        <authorList>
            <person name="Vera ALvarez R."/>
            <person name="Arias-Moreno D.M."/>
            <person name="Jimenez-Jacinto V."/>
            <person name="Jimenez-Bremont J.F."/>
            <person name="Swaminathan K."/>
            <person name="Moose S.P."/>
            <person name="Guerrero-Gonzalez M.L."/>
            <person name="Marino-Ramirez L."/>
            <person name="Landsman D."/>
            <person name="Rodriguez-Kessler M."/>
            <person name="Delgado-Sanchez P."/>
        </authorList>
    </citation>
    <scope>NUCLEOTIDE SEQUENCE</scope>
    <source>
        <tissue evidence="4">Cladode</tissue>
    </source>
</reference>
<reference evidence="4" key="1">
    <citation type="journal article" date="2013" name="J. Plant Res.">
        <title>Effect of fungi and light on seed germination of three Opuntia species from semiarid lands of central Mexico.</title>
        <authorList>
            <person name="Delgado-Sanchez P."/>
            <person name="Jimenez-Bremont J.F."/>
            <person name="Guerrero-Gonzalez Mde L."/>
            <person name="Flores J."/>
        </authorList>
    </citation>
    <scope>NUCLEOTIDE SEQUENCE</scope>
    <source>
        <tissue evidence="4">Cladode</tissue>
    </source>
</reference>
<dbReference type="InterPro" id="IPR002213">
    <property type="entry name" value="UDP_glucos_trans"/>
</dbReference>
<protein>
    <recommendedName>
        <fullName evidence="5">Soyasaponin III rhamnosyltransferase</fullName>
    </recommendedName>
</protein>
<dbReference type="Gene3D" id="3.40.50.2000">
    <property type="entry name" value="Glycogen Phosphorylase B"/>
    <property type="match status" value="2"/>
</dbReference>
<name>A0A7C9CWT5_OPUST</name>
<dbReference type="AlphaFoldDB" id="A0A7C9CWT5"/>
<sequence>MPKNLDPVHSSIRPSNSSLFLPFPARIPVRKIPMAKASSELHVAMLPWSAFSHMIPFYQLSIALAKRGVRVSYISTSRNIDRLPEIPCELVYFMQYVSLPLAEVPGLPNGAEATVDLEFEEIPYLKVAYDLLHKPLKDFVSRHSPGWVISDFAAHWLPEITEEHQVQLMFFSVYTATTLVFFGPPEYLTGEGREKVRPAPESLERPPDWGTIFPPSVAFRGYEAAKAYPGFYNSNASGITDGERMARLIRGCRAVGVRSCSEFEGEYIELYQNLLQIPVLPVGLLSPSKIGEEENKDGPWTEALKWLDQQHPQSVIYVGFGSEYKLTKDEVYEIAYGLELAQLPFLWALRRPTWASNDSEALPAGFLSRTSGKGVVCLGWAPQLKILAHPSVGGSLFHSGWGSIIETLQHGHNLILLPFIVDQGLNARVMVDKGLGIEVERSEDGSYSRGDIAGALRRAMVGNEAEKIRTRGRKAATIFGDQKLQEEHYIREFVKYLTNAARYQ</sequence>
<dbReference type="CDD" id="cd03784">
    <property type="entry name" value="GT1_Gtf-like"/>
    <property type="match status" value="1"/>
</dbReference>
<organism evidence="4">
    <name type="scientific">Opuntia streptacantha</name>
    <name type="common">Prickly pear cactus</name>
    <name type="synonym">Opuntia cardona</name>
    <dbReference type="NCBI Taxonomy" id="393608"/>
    <lineage>
        <taxon>Eukaryota</taxon>
        <taxon>Viridiplantae</taxon>
        <taxon>Streptophyta</taxon>
        <taxon>Embryophyta</taxon>
        <taxon>Tracheophyta</taxon>
        <taxon>Spermatophyta</taxon>
        <taxon>Magnoliopsida</taxon>
        <taxon>eudicotyledons</taxon>
        <taxon>Gunneridae</taxon>
        <taxon>Pentapetalae</taxon>
        <taxon>Caryophyllales</taxon>
        <taxon>Cactineae</taxon>
        <taxon>Cactaceae</taxon>
        <taxon>Opuntioideae</taxon>
        <taxon>Opuntia</taxon>
    </lineage>
</organism>
<evidence type="ECO:0000313" key="4">
    <source>
        <dbReference type="EMBL" id="MBA4625444.1"/>
    </source>
</evidence>
<dbReference type="EMBL" id="GISG01052039">
    <property type="protein sequence ID" value="MBA4625446.1"/>
    <property type="molecule type" value="Transcribed_RNA"/>
</dbReference>
<evidence type="ECO:0008006" key="5">
    <source>
        <dbReference type="Google" id="ProtNLM"/>
    </source>
</evidence>
<evidence type="ECO:0000256" key="2">
    <source>
        <dbReference type="ARBA" id="ARBA00009995"/>
    </source>
</evidence>
<evidence type="ECO:0000256" key="1">
    <source>
        <dbReference type="ARBA" id="ARBA00004721"/>
    </source>
</evidence>
<dbReference type="PANTHER" id="PTHR48049:SF57">
    <property type="entry name" value="UDP-GLYCOSYLTRANSFERASE 91C1-LIKE"/>
    <property type="match status" value="1"/>
</dbReference>
<dbReference type="PANTHER" id="PTHR48049">
    <property type="entry name" value="GLYCOSYLTRANSFERASE"/>
    <property type="match status" value="1"/>
</dbReference>
<dbReference type="EMBL" id="GISG01052036">
    <property type="protein sequence ID" value="MBA4625444.1"/>
    <property type="molecule type" value="Transcribed_RNA"/>
</dbReference>
<proteinExistence type="inferred from homology"/>
<dbReference type="GO" id="GO:0035251">
    <property type="term" value="F:UDP-glucosyltransferase activity"/>
    <property type="evidence" value="ECO:0007669"/>
    <property type="project" value="InterPro"/>
</dbReference>